<evidence type="ECO:0000256" key="4">
    <source>
        <dbReference type="ARBA" id="ARBA00022692"/>
    </source>
</evidence>
<evidence type="ECO:0000259" key="9">
    <source>
        <dbReference type="Pfam" id="PF20730"/>
    </source>
</evidence>
<comment type="similarity">
    <text evidence="2">Belongs to the UPF0702 family.</text>
</comment>
<evidence type="ECO:0000313" key="11">
    <source>
        <dbReference type="Proteomes" id="UP000052946"/>
    </source>
</evidence>
<evidence type="ECO:0000259" key="8">
    <source>
        <dbReference type="Pfam" id="PF04239"/>
    </source>
</evidence>
<dbReference type="Gene3D" id="3.30.240.20">
    <property type="entry name" value="bsu07140 like domains"/>
    <property type="match status" value="2"/>
</dbReference>
<comment type="caution">
    <text evidence="10">The sequence shown here is derived from an EMBL/GenBank/DDBJ whole genome shotgun (WGS) entry which is preliminary data.</text>
</comment>
<sequence>MDINELILRVVIGFFVLLCMTRWLGRKEISQMTFLNFTSAIAIGSITANLVVNQNLSILNGVLAIVGWAIITYILGIVELKSKKVRKVISGTPVVVIKEGKLVNRTLQSTRLDLDSLNALLRQKNIFSIADVDYAILETNGKLTVLPLDPKKPVTKLDMNVPITPKTFPIPTEVISDGRILTKNLKKLRLDTNWIQQQLQQRNITSASDVLFGQVQTDGTLFVHVRGENSE</sequence>
<keyword evidence="6 7" id="KW-0472">Membrane</keyword>
<feature type="domain" description="YetF-like N-terminal transmembrane" evidence="9">
    <location>
        <begin position="5"/>
        <end position="76"/>
    </location>
</feature>
<dbReference type="PANTHER" id="PTHR34582">
    <property type="entry name" value="UPF0702 TRANSMEMBRANE PROTEIN YCAP"/>
    <property type="match status" value="1"/>
</dbReference>
<evidence type="ECO:0000256" key="5">
    <source>
        <dbReference type="ARBA" id="ARBA00022989"/>
    </source>
</evidence>
<feature type="domain" description="YetF C-terminal" evidence="8">
    <location>
        <begin position="81"/>
        <end position="215"/>
    </location>
</feature>
<dbReference type="EMBL" id="BBXV01000023">
    <property type="protein sequence ID" value="GAQ17888.1"/>
    <property type="molecule type" value="Genomic_DNA"/>
</dbReference>
<dbReference type="RefSeq" id="WP_058950098.1">
    <property type="nucleotide sequence ID" value="NZ_BBXV01000023.1"/>
</dbReference>
<dbReference type="InterPro" id="IPR023090">
    <property type="entry name" value="UPF0702_alpha/beta_dom_sf"/>
</dbReference>
<dbReference type="AlphaFoldDB" id="A0A0U9H754"/>
<dbReference type="Pfam" id="PF04239">
    <property type="entry name" value="DUF421"/>
    <property type="match status" value="1"/>
</dbReference>
<protein>
    <recommendedName>
        <fullName evidence="12">DUF421 domain-containing protein</fullName>
    </recommendedName>
</protein>
<proteinExistence type="inferred from homology"/>
<evidence type="ECO:0000256" key="3">
    <source>
        <dbReference type="ARBA" id="ARBA00022475"/>
    </source>
</evidence>
<organism evidence="10 11">
    <name type="scientific">Oceanobacillus picturae</name>
    <dbReference type="NCBI Taxonomy" id="171693"/>
    <lineage>
        <taxon>Bacteria</taxon>
        <taxon>Bacillati</taxon>
        <taxon>Bacillota</taxon>
        <taxon>Bacilli</taxon>
        <taxon>Bacillales</taxon>
        <taxon>Bacillaceae</taxon>
        <taxon>Oceanobacillus</taxon>
    </lineage>
</organism>
<reference evidence="10 11" key="2">
    <citation type="journal article" date="2016" name="Genome Announc.">
        <title>Draft Genome Sequence of Oceanobacillus picturae Heshi-B3, Isolated from Fermented Rice Bran in a Traditional Japanese Seafood Dish.</title>
        <authorList>
            <person name="Akuzawa S."/>
            <person name="Nagaoka J."/>
            <person name="Kanekatsu M."/>
            <person name="Kanesaki Y."/>
            <person name="Suzuki T."/>
        </authorList>
    </citation>
    <scope>NUCLEOTIDE SEQUENCE [LARGE SCALE GENOMIC DNA]</scope>
    <source>
        <strain evidence="10 11">Heshi-B3</strain>
    </source>
</reference>
<evidence type="ECO:0000256" key="6">
    <source>
        <dbReference type="ARBA" id="ARBA00023136"/>
    </source>
</evidence>
<keyword evidence="4 7" id="KW-0812">Transmembrane</keyword>
<dbReference type="InterPro" id="IPR048454">
    <property type="entry name" value="YetF_N"/>
</dbReference>
<evidence type="ECO:0000256" key="7">
    <source>
        <dbReference type="SAM" id="Phobius"/>
    </source>
</evidence>
<dbReference type="PANTHER" id="PTHR34582:SF7">
    <property type="entry name" value="UPF0702 TRANSMEMBRANE PROTEIN YDFS"/>
    <property type="match status" value="1"/>
</dbReference>
<dbReference type="Pfam" id="PF20730">
    <property type="entry name" value="YetF_N"/>
    <property type="match status" value="1"/>
</dbReference>
<comment type="subcellular location">
    <subcellularLocation>
        <location evidence="1">Cell membrane</location>
        <topology evidence="1">Multi-pass membrane protein</topology>
    </subcellularLocation>
</comment>
<accession>A0A0U9H754</accession>
<evidence type="ECO:0008006" key="12">
    <source>
        <dbReference type="Google" id="ProtNLM"/>
    </source>
</evidence>
<feature type="transmembrane region" description="Helical" evidence="7">
    <location>
        <begin position="6"/>
        <end position="25"/>
    </location>
</feature>
<keyword evidence="3" id="KW-1003">Cell membrane</keyword>
<evidence type="ECO:0000313" key="10">
    <source>
        <dbReference type="EMBL" id="GAQ17888.1"/>
    </source>
</evidence>
<keyword evidence="5 7" id="KW-1133">Transmembrane helix</keyword>
<name>A0A0U9H754_9BACI</name>
<dbReference type="InterPro" id="IPR007353">
    <property type="entry name" value="DUF421"/>
</dbReference>
<dbReference type="GO" id="GO:0005886">
    <property type="term" value="C:plasma membrane"/>
    <property type="evidence" value="ECO:0007669"/>
    <property type="project" value="UniProtKB-SubCell"/>
</dbReference>
<evidence type="ECO:0000256" key="2">
    <source>
        <dbReference type="ARBA" id="ARBA00006448"/>
    </source>
</evidence>
<reference evidence="11" key="1">
    <citation type="submission" date="2015-07" db="EMBL/GenBank/DDBJ databases">
        <title>Draft Genome Sequence of Oceanobacillus picturae Heshi-B3 that Was Isolated from Fermented Rice Bran with Aging Salted Mackerel, Which Was Named Heshiko as Traditional Fermented Seafood in Japan.</title>
        <authorList>
            <person name="Akuzawa S."/>
            <person name="Nakagawa J."/>
            <person name="Kanekatsu T."/>
            <person name="Kanesaki Y."/>
            <person name="Suzuki T."/>
        </authorList>
    </citation>
    <scope>NUCLEOTIDE SEQUENCE [LARGE SCALE GENOMIC DNA]</scope>
    <source>
        <strain evidence="11">Heshi-B3</strain>
    </source>
</reference>
<evidence type="ECO:0000256" key="1">
    <source>
        <dbReference type="ARBA" id="ARBA00004651"/>
    </source>
</evidence>
<feature type="transmembrane region" description="Helical" evidence="7">
    <location>
        <begin position="58"/>
        <end position="78"/>
    </location>
</feature>
<dbReference type="Proteomes" id="UP000052946">
    <property type="component" value="Unassembled WGS sequence"/>
</dbReference>
<dbReference type="OrthoDB" id="9778331at2"/>
<feature type="transmembrane region" description="Helical" evidence="7">
    <location>
        <begin position="32"/>
        <end position="52"/>
    </location>
</feature>
<gene>
    <name evidence="10" type="ORF">OPHB3_1825</name>
</gene>